<dbReference type="Proteomes" id="UP000525329">
    <property type="component" value="Unassembled WGS sequence"/>
</dbReference>
<dbReference type="AlphaFoldDB" id="A0A853G8C9"/>
<evidence type="ECO:0000259" key="1">
    <source>
        <dbReference type="Pfam" id="PF00160"/>
    </source>
</evidence>
<keyword evidence="2" id="KW-0413">Isomerase</keyword>
<name>A0A853G8C9_9GAMM</name>
<feature type="domain" description="PPIase cyclophilin-type" evidence="1">
    <location>
        <begin position="3"/>
        <end position="26"/>
    </location>
</feature>
<dbReference type="GO" id="GO:0003755">
    <property type="term" value="F:peptidyl-prolyl cis-trans isomerase activity"/>
    <property type="evidence" value="ECO:0007669"/>
    <property type="project" value="InterPro"/>
</dbReference>
<dbReference type="InterPro" id="IPR029000">
    <property type="entry name" value="Cyclophilin-like_dom_sf"/>
</dbReference>
<organism evidence="2 3">
    <name type="scientific">Candidatus Vesicomyosocius endoextente</name>
    <dbReference type="NCBI Taxonomy" id="2738853"/>
    <lineage>
        <taxon>Bacteria</taxon>
        <taxon>Pseudomonadati</taxon>
        <taxon>Pseudomonadota</taxon>
        <taxon>Gammaproteobacteria</taxon>
        <taxon>Candidatus Pseudothioglobaceae</taxon>
        <taxon>Candidatus Vesicomyidisocius</taxon>
    </lineage>
</organism>
<dbReference type="SUPFAM" id="SSF50891">
    <property type="entry name" value="Cyclophilin-like"/>
    <property type="match status" value="1"/>
</dbReference>
<dbReference type="Gene3D" id="2.40.100.10">
    <property type="entry name" value="Cyclophilin-like"/>
    <property type="match status" value="1"/>
</dbReference>
<sequence>MSFYYVLKFYRVIDNFMIQRGNPKNNKIG</sequence>
<evidence type="ECO:0000313" key="2">
    <source>
        <dbReference type="EMBL" id="NYT52397.1"/>
    </source>
</evidence>
<comment type="caution">
    <text evidence="2">The sequence shown here is derived from an EMBL/GenBank/DDBJ whole genome shotgun (WGS) entry which is preliminary data.</text>
</comment>
<accession>A0A853G8C9</accession>
<reference evidence="2 3" key="1">
    <citation type="submission" date="2020-05" db="EMBL/GenBank/DDBJ databases">
        <title>Horizontal transmission and recombination maintain forever young bacterial symbiont genomes.</title>
        <authorList>
            <person name="Russell S.L."/>
            <person name="Pepper-Tunick E."/>
            <person name="Svedberg J."/>
            <person name="Byrne A."/>
            <person name="Ruelas Castillo J."/>
            <person name="Vollmers C."/>
            <person name="Beinart R.A."/>
            <person name="Corbett-Detig R."/>
        </authorList>
    </citation>
    <scope>NUCLEOTIDE SEQUENCE [LARGE SCALE GENOMIC DNA]</scope>
    <source>
        <strain evidence="2">Monterey_2004</strain>
    </source>
</reference>
<dbReference type="InterPro" id="IPR002130">
    <property type="entry name" value="Cyclophilin-type_PPIase_dom"/>
</dbReference>
<proteinExistence type="predicted"/>
<dbReference type="EMBL" id="JACCHU010000001">
    <property type="protein sequence ID" value="NYT52397.1"/>
    <property type="molecule type" value="Genomic_DNA"/>
</dbReference>
<protein>
    <submittedName>
        <fullName evidence="2">Peptidylprolyl isomerase</fullName>
    </submittedName>
</protein>
<dbReference type="Pfam" id="PF00160">
    <property type="entry name" value="Pro_isomerase"/>
    <property type="match status" value="1"/>
</dbReference>
<gene>
    <name evidence="2" type="ORF">H0A74_02325</name>
</gene>
<evidence type="ECO:0000313" key="3">
    <source>
        <dbReference type="Proteomes" id="UP000525329"/>
    </source>
</evidence>